<keyword evidence="4" id="KW-1185">Reference proteome</keyword>
<dbReference type="PANTHER" id="PTHR11695">
    <property type="entry name" value="ALCOHOL DEHYDROGENASE RELATED"/>
    <property type="match status" value="1"/>
</dbReference>
<dbReference type="Proteomes" id="UP000267164">
    <property type="component" value="Chromosome"/>
</dbReference>
<dbReference type="Gene3D" id="3.90.180.10">
    <property type="entry name" value="Medium-chain alcohol dehydrogenases, catalytic domain"/>
    <property type="match status" value="1"/>
</dbReference>
<dbReference type="PANTHER" id="PTHR11695:SF294">
    <property type="entry name" value="RETICULON-4-INTERACTING PROTEIN 1, MITOCHONDRIAL"/>
    <property type="match status" value="1"/>
</dbReference>
<dbReference type="InterPro" id="IPR002364">
    <property type="entry name" value="Quin_OxRdtase/zeta-crystal_CS"/>
</dbReference>
<dbReference type="CDD" id="cd05289">
    <property type="entry name" value="MDR_like_2"/>
    <property type="match status" value="1"/>
</dbReference>
<keyword evidence="1" id="KW-0560">Oxidoreductase</keyword>
<dbReference type="Gene3D" id="3.40.50.720">
    <property type="entry name" value="NAD(P)-binding Rossmann-like Domain"/>
    <property type="match status" value="1"/>
</dbReference>
<dbReference type="Pfam" id="PF13602">
    <property type="entry name" value="ADH_zinc_N_2"/>
    <property type="match status" value="1"/>
</dbReference>
<dbReference type="SMART" id="SM00829">
    <property type="entry name" value="PKS_ER"/>
    <property type="match status" value="1"/>
</dbReference>
<dbReference type="GO" id="GO:0016491">
    <property type="term" value="F:oxidoreductase activity"/>
    <property type="evidence" value="ECO:0007669"/>
    <property type="project" value="UniProtKB-KW"/>
</dbReference>
<dbReference type="InterPro" id="IPR050700">
    <property type="entry name" value="YIM1/Zinc_Alcohol_DH_Fams"/>
</dbReference>
<reference evidence="3 4" key="1">
    <citation type="submission" date="2018-09" db="EMBL/GenBank/DDBJ databases">
        <title>Nocardia yunnanensis sp. nov., an actinomycete isolated from a soil sample.</title>
        <authorList>
            <person name="Zhang J."/>
        </authorList>
    </citation>
    <scope>NUCLEOTIDE SEQUENCE [LARGE SCALE GENOMIC DNA]</scope>
    <source>
        <strain evidence="3 4">CFHS0054</strain>
    </source>
</reference>
<protein>
    <submittedName>
        <fullName evidence="3">NADP-dependent oxidoreductase</fullName>
    </submittedName>
</protein>
<dbReference type="OrthoDB" id="3727682at2"/>
<sequence>MPIASCRCWRREALVDTANVQAGQRVLIHAAAGGVGHFAVQIAKARGAYVIGSASAANHDFLRGIGVDEVLDYRTTDFTETVHDVDMVLDPIDAAHGLRSLRTLRPGGVLVSIRALGTEVLKAEAEKLGVRAKVLLVEADHTGMDALRELAESGALRPTIAGSFPLADAAKAHALGDTGRTVGKPVLTVD</sequence>
<evidence type="ECO:0000313" key="4">
    <source>
        <dbReference type="Proteomes" id="UP000267164"/>
    </source>
</evidence>
<name>A0A386ZJ76_9NOCA</name>
<proteinExistence type="predicted"/>
<dbReference type="EMBL" id="CP032568">
    <property type="protein sequence ID" value="AYF76659.1"/>
    <property type="molecule type" value="Genomic_DNA"/>
</dbReference>
<evidence type="ECO:0000313" key="3">
    <source>
        <dbReference type="EMBL" id="AYF76659.1"/>
    </source>
</evidence>
<dbReference type="PROSITE" id="PS01162">
    <property type="entry name" value="QOR_ZETA_CRYSTAL"/>
    <property type="match status" value="1"/>
</dbReference>
<dbReference type="AlphaFoldDB" id="A0A386ZJ76"/>
<evidence type="ECO:0000259" key="2">
    <source>
        <dbReference type="SMART" id="SM00829"/>
    </source>
</evidence>
<accession>A0A386ZJ76</accession>
<organism evidence="3 4">
    <name type="scientific">Nocardia yunnanensis</name>
    <dbReference type="NCBI Taxonomy" id="2382165"/>
    <lineage>
        <taxon>Bacteria</taxon>
        <taxon>Bacillati</taxon>
        <taxon>Actinomycetota</taxon>
        <taxon>Actinomycetes</taxon>
        <taxon>Mycobacteriales</taxon>
        <taxon>Nocardiaceae</taxon>
        <taxon>Nocardia</taxon>
    </lineage>
</organism>
<dbReference type="KEGG" id="nyu:D7D52_25780"/>
<dbReference type="GO" id="GO:0008270">
    <property type="term" value="F:zinc ion binding"/>
    <property type="evidence" value="ECO:0007669"/>
    <property type="project" value="InterPro"/>
</dbReference>
<dbReference type="SUPFAM" id="SSF51735">
    <property type="entry name" value="NAD(P)-binding Rossmann-fold domains"/>
    <property type="match status" value="1"/>
</dbReference>
<gene>
    <name evidence="3" type="ORF">D7D52_25780</name>
</gene>
<evidence type="ECO:0000256" key="1">
    <source>
        <dbReference type="ARBA" id="ARBA00023002"/>
    </source>
</evidence>
<feature type="domain" description="Enoyl reductase (ER)" evidence="2">
    <location>
        <begin position="1"/>
        <end position="187"/>
    </location>
</feature>
<dbReference type="InterPro" id="IPR020843">
    <property type="entry name" value="ER"/>
</dbReference>
<dbReference type="InterPro" id="IPR036291">
    <property type="entry name" value="NAD(P)-bd_dom_sf"/>
</dbReference>